<reference evidence="3 4" key="4">
    <citation type="journal article" date="2020" name="Sci. Rep.">
        <title>beta-carboline chemical signals induce reveromycin production through a LuxR family regulator in Streptomyces sp. SN-593.</title>
        <authorList>
            <person name="Panthee S."/>
            <person name="Kito N."/>
            <person name="Hayashi T."/>
            <person name="Shimizu T."/>
            <person name="Ishikawa J."/>
            <person name="Hamamoto H."/>
            <person name="Osada H."/>
            <person name="Takahashi S."/>
        </authorList>
    </citation>
    <scope>NUCLEOTIDE SEQUENCE [LARGE SCALE GENOMIC DNA]</scope>
    <source>
        <strain evidence="3 4">SN-593</strain>
    </source>
</reference>
<reference evidence="3 4" key="3">
    <citation type="journal article" date="2011" name="Nat. Chem. Biol.">
        <title>Reveromycin A biosynthesis uses RevG and RevJ for stereospecific spiroacetal formation.</title>
        <authorList>
            <person name="Takahashi S."/>
            <person name="Toyoda A."/>
            <person name="Sekiyama Y."/>
            <person name="Takagi H."/>
            <person name="Nogawa T."/>
            <person name="Uramoto M."/>
            <person name="Suzuki R."/>
            <person name="Koshino H."/>
            <person name="Kumano T."/>
            <person name="Panthee S."/>
            <person name="Dairi T."/>
            <person name="Ishikawa J."/>
            <person name="Ikeda H."/>
            <person name="Sakaki Y."/>
            <person name="Osada H."/>
        </authorList>
    </citation>
    <scope>NUCLEOTIDE SEQUENCE [LARGE SCALE GENOMIC DNA]</scope>
    <source>
        <strain evidence="3 4">SN-593</strain>
    </source>
</reference>
<gene>
    <name evidence="3" type="ORF">RVR_1725</name>
</gene>
<dbReference type="AlphaFoldDB" id="A0A7U3UPM5"/>
<dbReference type="InterPro" id="IPR043857">
    <property type="entry name" value="DUF5819"/>
</dbReference>
<feature type="transmembrane region" description="Helical" evidence="2">
    <location>
        <begin position="34"/>
        <end position="54"/>
    </location>
</feature>
<dbReference type="Pfam" id="PF19136">
    <property type="entry name" value="DUF5819"/>
    <property type="match status" value="1"/>
</dbReference>
<sequence>MPTALPDRRGDNPPGGPDAPAALPPVLRKATRSISVMLVCFALLHLFFLFLHVAPENQISRRYAGQIQSWVFPFFEQNWRLFAPDPESAVPQISVRTAHTSADGHYQVSAWFDLTAIDNAGVRHNPFPSHTTQNMLRRAWTGYLDSHSTSDVSYTDRAKMWQEYLRNIAVDRVDTRPGAVEWVQLRVRTSPVPNYDAAGHTHPLPPSAVDTRKLPWWKVTAHDH</sequence>
<feature type="compositionally biased region" description="Basic and acidic residues" evidence="1">
    <location>
        <begin position="1"/>
        <end position="11"/>
    </location>
</feature>
<evidence type="ECO:0000256" key="1">
    <source>
        <dbReference type="SAM" id="MobiDB-lite"/>
    </source>
</evidence>
<keyword evidence="4" id="KW-1185">Reference proteome</keyword>
<accession>A0A7U3UPM5</accession>
<dbReference type="Proteomes" id="UP000595703">
    <property type="component" value="Chromosome"/>
</dbReference>
<proteinExistence type="predicted"/>
<dbReference type="EMBL" id="AP018365">
    <property type="protein sequence ID" value="BBA96431.1"/>
    <property type="molecule type" value="Genomic_DNA"/>
</dbReference>
<dbReference type="KEGG" id="arev:RVR_1725"/>
<reference evidence="3 4" key="1">
    <citation type="journal article" date="2010" name="J. Bacteriol.">
        <title>Biochemical characterization of a novel indole prenyltransferase from Streptomyces sp. SN-593.</title>
        <authorList>
            <person name="Takahashi S."/>
            <person name="Takagi H."/>
            <person name="Toyoda A."/>
            <person name="Uramoto M."/>
            <person name="Nogawa T."/>
            <person name="Ueki M."/>
            <person name="Sakaki Y."/>
            <person name="Osada H."/>
        </authorList>
    </citation>
    <scope>NUCLEOTIDE SEQUENCE [LARGE SCALE GENOMIC DNA]</scope>
    <source>
        <strain evidence="3 4">SN-593</strain>
    </source>
</reference>
<keyword evidence="2" id="KW-0812">Transmembrane</keyword>
<protein>
    <submittedName>
        <fullName evidence="3">Uncharacterized protein</fullName>
    </submittedName>
</protein>
<reference evidence="3 4" key="2">
    <citation type="journal article" date="2011" name="J. Antibiot.">
        <title>Furaquinocins I and J: novel polyketide isoprenoid hybrid compounds from Streptomyces reveromyceticus SN-593.</title>
        <authorList>
            <person name="Panthee S."/>
            <person name="Takahashi S."/>
            <person name="Takagi H."/>
            <person name="Nogawa T."/>
            <person name="Oowada E."/>
            <person name="Uramoto M."/>
            <person name="Osada H."/>
        </authorList>
    </citation>
    <scope>NUCLEOTIDE SEQUENCE [LARGE SCALE GENOMIC DNA]</scope>
    <source>
        <strain evidence="3 4">SN-593</strain>
    </source>
</reference>
<evidence type="ECO:0000313" key="4">
    <source>
        <dbReference type="Proteomes" id="UP000595703"/>
    </source>
</evidence>
<feature type="region of interest" description="Disordered" evidence="1">
    <location>
        <begin position="1"/>
        <end position="23"/>
    </location>
</feature>
<keyword evidence="2" id="KW-1133">Transmembrane helix</keyword>
<organism evidence="3 4">
    <name type="scientific">Actinacidiphila reveromycinica</name>
    <dbReference type="NCBI Taxonomy" id="659352"/>
    <lineage>
        <taxon>Bacteria</taxon>
        <taxon>Bacillati</taxon>
        <taxon>Actinomycetota</taxon>
        <taxon>Actinomycetes</taxon>
        <taxon>Kitasatosporales</taxon>
        <taxon>Streptomycetaceae</taxon>
        <taxon>Actinacidiphila</taxon>
    </lineage>
</organism>
<keyword evidence="2" id="KW-0472">Membrane</keyword>
<evidence type="ECO:0000256" key="2">
    <source>
        <dbReference type="SAM" id="Phobius"/>
    </source>
</evidence>
<name>A0A7U3UPM5_9ACTN</name>
<evidence type="ECO:0000313" key="3">
    <source>
        <dbReference type="EMBL" id="BBA96431.1"/>
    </source>
</evidence>